<evidence type="ECO:0000256" key="5">
    <source>
        <dbReference type="ARBA" id="ARBA00023136"/>
    </source>
</evidence>
<evidence type="ECO:0000256" key="3">
    <source>
        <dbReference type="ARBA" id="ARBA00022729"/>
    </source>
</evidence>
<reference evidence="10 11" key="1">
    <citation type="submission" date="2019-09" db="EMBL/GenBank/DDBJ databases">
        <title>Bird 10,000 Genomes (B10K) Project - Family phase.</title>
        <authorList>
            <person name="Zhang G."/>
        </authorList>
    </citation>
    <scope>NUCLEOTIDE SEQUENCE [LARGE SCALE GENOMIC DNA]</scope>
    <source>
        <strain evidence="10">B10K-DU-021-26</strain>
        <tissue evidence="10">Mixed tissue sample</tissue>
    </source>
</reference>
<evidence type="ECO:0000256" key="8">
    <source>
        <dbReference type="SAM" id="MobiDB-lite"/>
    </source>
</evidence>
<evidence type="ECO:0000259" key="9">
    <source>
        <dbReference type="PROSITE" id="PS50835"/>
    </source>
</evidence>
<dbReference type="Pfam" id="PF07686">
    <property type="entry name" value="V-set"/>
    <property type="match status" value="1"/>
</dbReference>
<evidence type="ECO:0000313" key="11">
    <source>
        <dbReference type="Proteomes" id="UP000530263"/>
    </source>
</evidence>
<feature type="domain" description="Ig-like" evidence="9">
    <location>
        <begin position="10"/>
        <end position="102"/>
    </location>
</feature>
<dbReference type="EMBL" id="VYZG01004662">
    <property type="protein sequence ID" value="NWQ84189.1"/>
    <property type="molecule type" value="Genomic_DNA"/>
</dbReference>
<keyword evidence="2" id="KW-1003">Cell membrane</keyword>
<feature type="region of interest" description="Disordered" evidence="8">
    <location>
        <begin position="1"/>
        <end position="30"/>
    </location>
</feature>
<keyword evidence="3" id="KW-0732">Signal</keyword>
<comment type="caution">
    <text evidence="10">The sequence shown here is derived from an EMBL/GenBank/DDBJ whole genome shotgun (WGS) entry which is preliminary data.</text>
</comment>
<keyword evidence="11" id="KW-1185">Reference proteome</keyword>
<dbReference type="OrthoDB" id="9360647at2759"/>
<evidence type="ECO:0000256" key="4">
    <source>
        <dbReference type="ARBA" id="ARBA00022859"/>
    </source>
</evidence>
<dbReference type="InterPro" id="IPR036179">
    <property type="entry name" value="Ig-like_dom_sf"/>
</dbReference>
<dbReference type="GO" id="GO:0009617">
    <property type="term" value="P:response to bacterium"/>
    <property type="evidence" value="ECO:0007669"/>
    <property type="project" value="TreeGrafter"/>
</dbReference>
<protein>
    <submittedName>
        <fullName evidence="10">TVA4 protein</fullName>
    </submittedName>
</protein>
<dbReference type="InterPro" id="IPR007110">
    <property type="entry name" value="Ig-like_dom"/>
</dbReference>
<dbReference type="InterPro" id="IPR013106">
    <property type="entry name" value="Ig_V-set"/>
</dbReference>
<dbReference type="Gene3D" id="2.60.40.10">
    <property type="entry name" value="Immunoglobulins"/>
    <property type="match status" value="1"/>
</dbReference>
<evidence type="ECO:0000256" key="7">
    <source>
        <dbReference type="ARBA" id="ARBA00023180"/>
    </source>
</evidence>
<comment type="subcellular location">
    <subcellularLocation>
        <location evidence="1">Cell membrane</location>
    </subcellularLocation>
</comment>
<evidence type="ECO:0000256" key="1">
    <source>
        <dbReference type="ARBA" id="ARBA00004236"/>
    </source>
</evidence>
<feature type="compositionally biased region" description="Polar residues" evidence="8">
    <location>
        <begin position="17"/>
        <end position="30"/>
    </location>
</feature>
<keyword evidence="4" id="KW-0391">Immunity</keyword>
<evidence type="ECO:0000256" key="2">
    <source>
        <dbReference type="ARBA" id="ARBA00022475"/>
    </source>
</evidence>
<dbReference type="GO" id="GO:0005886">
    <property type="term" value="C:plasma membrane"/>
    <property type="evidence" value="ECO:0007669"/>
    <property type="project" value="UniProtKB-SubCell"/>
</dbReference>
<evidence type="ECO:0000256" key="6">
    <source>
        <dbReference type="ARBA" id="ARBA00023157"/>
    </source>
</evidence>
<dbReference type="PANTHER" id="PTHR19433:SF111">
    <property type="entry name" value="T CELL RECEPTOR ALPHA VARIABLE 4"/>
    <property type="match status" value="1"/>
</dbReference>
<keyword evidence="7" id="KW-0325">Glycoprotein</keyword>
<dbReference type="Proteomes" id="UP000530263">
    <property type="component" value="Unassembled WGS sequence"/>
</dbReference>
<feature type="non-terminal residue" evidence="10">
    <location>
        <position position="102"/>
    </location>
</feature>
<sequence>FSSAVTAGRAQVEQEPSAETTEGSGISINCSHPSIQTTDLILWYRQLPGQGPAFLVRSNKGSKALSDPPGRLSVAADRRSSALWLARPRRGDAAVYYCAVGD</sequence>
<keyword evidence="5" id="KW-0472">Membrane</keyword>
<dbReference type="SUPFAM" id="SSF48726">
    <property type="entry name" value="Immunoglobulin"/>
    <property type="match status" value="1"/>
</dbReference>
<organism evidence="10 11">
    <name type="scientific">Columbina picui</name>
    <name type="common">Picui ground-dove</name>
    <dbReference type="NCBI Taxonomy" id="115618"/>
    <lineage>
        <taxon>Eukaryota</taxon>
        <taxon>Metazoa</taxon>
        <taxon>Chordata</taxon>
        <taxon>Craniata</taxon>
        <taxon>Vertebrata</taxon>
        <taxon>Euteleostomi</taxon>
        <taxon>Archelosauria</taxon>
        <taxon>Archosauria</taxon>
        <taxon>Dinosauria</taxon>
        <taxon>Saurischia</taxon>
        <taxon>Theropoda</taxon>
        <taxon>Coelurosauria</taxon>
        <taxon>Aves</taxon>
        <taxon>Neognathae</taxon>
        <taxon>Neoaves</taxon>
        <taxon>Columbimorphae</taxon>
        <taxon>Columbiformes</taxon>
        <taxon>Columbidae</taxon>
        <taxon>Columbina</taxon>
    </lineage>
</organism>
<dbReference type="PANTHER" id="PTHR19433">
    <property type="entry name" value="T-CELL RECEPTOR ALPHA CHAIN V REGION-RELATED"/>
    <property type="match status" value="1"/>
</dbReference>
<dbReference type="GO" id="GO:0002376">
    <property type="term" value="P:immune system process"/>
    <property type="evidence" value="ECO:0007669"/>
    <property type="project" value="UniProtKB-KW"/>
</dbReference>
<keyword evidence="6" id="KW-1015">Disulfide bond</keyword>
<dbReference type="PROSITE" id="PS50835">
    <property type="entry name" value="IG_LIKE"/>
    <property type="match status" value="1"/>
</dbReference>
<accession>A0A7K4SH76</accession>
<dbReference type="SMART" id="SM00406">
    <property type="entry name" value="IGv"/>
    <property type="match status" value="1"/>
</dbReference>
<evidence type="ECO:0000313" key="10">
    <source>
        <dbReference type="EMBL" id="NWQ84189.1"/>
    </source>
</evidence>
<gene>
    <name evidence="10" type="primary">Trav4_4</name>
    <name evidence="10" type="ORF">COLPIC_R11954</name>
</gene>
<feature type="non-terminal residue" evidence="10">
    <location>
        <position position="1"/>
    </location>
</feature>
<dbReference type="AlphaFoldDB" id="A0A7K4SH76"/>
<dbReference type="InterPro" id="IPR052051">
    <property type="entry name" value="TCR_complex_component"/>
</dbReference>
<proteinExistence type="predicted"/>
<dbReference type="InterPro" id="IPR013783">
    <property type="entry name" value="Ig-like_fold"/>
</dbReference>
<name>A0A7K4SH76_COLPI</name>